<keyword evidence="1" id="KW-0732">Signal</keyword>
<evidence type="ECO:0000256" key="1">
    <source>
        <dbReference type="SAM" id="SignalP"/>
    </source>
</evidence>
<dbReference type="AlphaFoldDB" id="A0A9Q0E345"/>
<dbReference type="OrthoDB" id="9807651at2759"/>
<organism evidence="2 3">
    <name type="scientific">Muraenolepis orangiensis</name>
    <name type="common">Patagonian moray cod</name>
    <dbReference type="NCBI Taxonomy" id="630683"/>
    <lineage>
        <taxon>Eukaryota</taxon>
        <taxon>Metazoa</taxon>
        <taxon>Chordata</taxon>
        <taxon>Craniata</taxon>
        <taxon>Vertebrata</taxon>
        <taxon>Euteleostomi</taxon>
        <taxon>Actinopterygii</taxon>
        <taxon>Neopterygii</taxon>
        <taxon>Teleostei</taxon>
        <taxon>Neoteleostei</taxon>
        <taxon>Acanthomorphata</taxon>
        <taxon>Zeiogadaria</taxon>
        <taxon>Gadariae</taxon>
        <taxon>Gadiformes</taxon>
        <taxon>Muraenolepidoidei</taxon>
        <taxon>Muraenolepididae</taxon>
        <taxon>Muraenolepis</taxon>
    </lineage>
</organism>
<feature type="signal peptide" evidence="1">
    <location>
        <begin position="1"/>
        <end position="23"/>
    </location>
</feature>
<feature type="chain" id="PRO_5040117430" evidence="1">
    <location>
        <begin position="24"/>
        <end position="96"/>
    </location>
</feature>
<name>A0A9Q0E345_9TELE</name>
<sequence>MQVEKKCHILLTLVVLLITSGQCTDSRETRSKDRGTLLDFILQVMGDGQQRDKHVSRRYSGGLFPAPQDIKFSTSSSFREKPLYVSRLDNSRPIVS</sequence>
<accession>A0A9Q0E345</accession>
<comment type="caution">
    <text evidence="2">The sequence shown here is derived from an EMBL/GenBank/DDBJ whole genome shotgun (WGS) entry which is preliminary data.</text>
</comment>
<protein>
    <submittedName>
        <fullName evidence="2">Uncharacterized protein</fullName>
    </submittedName>
</protein>
<dbReference type="Proteomes" id="UP001148018">
    <property type="component" value="Unassembled WGS sequence"/>
</dbReference>
<reference evidence="2" key="1">
    <citation type="submission" date="2022-07" db="EMBL/GenBank/DDBJ databases">
        <title>Chromosome-level genome of Muraenolepis orangiensis.</title>
        <authorList>
            <person name="Kim J."/>
        </authorList>
    </citation>
    <scope>NUCLEOTIDE SEQUENCE</scope>
    <source>
        <strain evidence="2">KU_S4_2022</strain>
        <tissue evidence="2">Muscle</tissue>
    </source>
</reference>
<dbReference type="EMBL" id="JANIIK010000048">
    <property type="protein sequence ID" value="KAJ3599331.1"/>
    <property type="molecule type" value="Genomic_DNA"/>
</dbReference>
<keyword evidence="3" id="KW-1185">Reference proteome</keyword>
<proteinExistence type="predicted"/>
<gene>
    <name evidence="2" type="ORF">NHX12_033294</name>
</gene>
<evidence type="ECO:0000313" key="3">
    <source>
        <dbReference type="Proteomes" id="UP001148018"/>
    </source>
</evidence>
<evidence type="ECO:0000313" key="2">
    <source>
        <dbReference type="EMBL" id="KAJ3599331.1"/>
    </source>
</evidence>